<keyword evidence="3" id="KW-1185">Reference proteome</keyword>
<feature type="compositionally biased region" description="Basic and acidic residues" evidence="1">
    <location>
        <begin position="35"/>
        <end position="61"/>
    </location>
</feature>
<evidence type="ECO:0000256" key="1">
    <source>
        <dbReference type="SAM" id="MobiDB-lite"/>
    </source>
</evidence>
<dbReference type="GeneID" id="9583081"/>
<dbReference type="Proteomes" id="UP000008383">
    <property type="component" value="Unassembled WGS sequence"/>
</dbReference>
<dbReference type="HOGENOM" id="CLU_1367117_0_0_1"/>
<sequence length="200" mass="21813">MSKDKRQAEGACSALPERLLLSEPPRVLPLLLGRQTDRQTIEEDEEKKDRKRETSSGETRGRHPHEARKKNKFKSQLATVAASTAAGTVAACGILQLQDLLPGLAGKGAHQTGILPRPRTACLSQRIPRCDPLHDNRAPEGVERISPAQLSPADCPPAHFPIPPHTLVSRRQPFDPLAPEPRLRRAALDVGIGARKIAQV</sequence>
<evidence type="ECO:0000313" key="3">
    <source>
        <dbReference type="Proteomes" id="UP000008383"/>
    </source>
</evidence>
<reference evidence="3" key="1">
    <citation type="journal article" date="2011" name="Genome Biol.">
        <title>Comparative and functional genomics provide insights into the pathogenicity of dermatophytic fungi.</title>
        <authorList>
            <person name="Burmester A."/>
            <person name="Shelest E."/>
            <person name="Gloeckner G."/>
            <person name="Heddergott C."/>
            <person name="Schindler S."/>
            <person name="Staib P."/>
            <person name="Heidel A."/>
            <person name="Felder M."/>
            <person name="Petzold A."/>
            <person name="Szafranski K."/>
            <person name="Feuermann M."/>
            <person name="Pedruzzi I."/>
            <person name="Priebe S."/>
            <person name="Groth M."/>
            <person name="Winkler R."/>
            <person name="Li W."/>
            <person name="Kniemeyer O."/>
            <person name="Schroeckh V."/>
            <person name="Hertweck C."/>
            <person name="Hube B."/>
            <person name="White T.C."/>
            <person name="Platzer M."/>
            <person name="Guthke R."/>
            <person name="Heitman J."/>
            <person name="Woestemeyer J."/>
            <person name="Zipfel P.F."/>
            <person name="Monod M."/>
            <person name="Brakhage A.A."/>
        </authorList>
    </citation>
    <scope>NUCLEOTIDE SEQUENCE [LARGE SCALE GENOMIC DNA]</scope>
    <source>
        <strain evidence="3">HKI 0517</strain>
    </source>
</reference>
<name>D4D6T1_TRIVH</name>
<dbReference type="EMBL" id="ACYE01000146">
    <property type="protein sequence ID" value="EFE42443.1"/>
    <property type="molecule type" value="Genomic_DNA"/>
</dbReference>
<dbReference type="KEGG" id="tve:TRV_02808"/>
<evidence type="ECO:0000313" key="2">
    <source>
        <dbReference type="EMBL" id="EFE42443.1"/>
    </source>
</evidence>
<dbReference type="RefSeq" id="XP_003023061.1">
    <property type="nucleotide sequence ID" value="XM_003023015.1"/>
</dbReference>
<organism evidence="2 3">
    <name type="scientific">Trichophyton verrucosum (strain HKI 0517)</name>
    <dbReference type="NCBI Taxonomy" id="663202"/>
    <lineage>
        <taxon>Eukaryota</taxon>
        <taxon>Fungi</taxon>
        <taxon>Dikarya</taxon>
        <taxon>Ascomycota</taxon>
        <taxon>Pezizomycotina</taxon>
        <taxon>Eurotiomycetes</taxon>
        <taxon>Eurotiomycetidae</taxon>
        <taxon>Onygenales</taxon>
        <taxon>Arthrodermataceae</taxon>
        <taxon>Trichophyton</taxon>
    </lineage>
</organism>
<feature type="region of interest" description="Disordered" evidence="1">
    <location>
        <begin position="25"/>
        <end position="74"/>
    </location>
</feature>
<accession>D4D6T1</accession>
<comment type="caution">
    <text evidence="2">The sequence shown here is derived from an EMBL/GenBank/DDBJ whole genome shotgun (WGS) entry which is preliminary data.</text>
</comment>
<feature type="compositionally biased region" description="Basic residues" evidence="1">
    <location>
        <begin position="62"/>
        <end position="73"/>
    </location>
</feature>
<protein>
    <submittedName>
        <fullName evidence="2">Uncharacterized protein</fullName>
    </submittedName>
</protein>
<dbReference type="AlphaFoldDB" id="D4D6T1"/>
<proteinExistence type="predicted"/>
<gene>
    <name evidence="2" type="ORF">TRV_02808</name>
</gene>